<dbReference type="PROSITE" id="PS52016">
    <property type="entry name" value="TONB_DEPENDENT_REC_3"/>
    <property type="match status" value="1"/>
</dbReference>
<comment type="subcellular location">
    <subcellularLocation>
        <location evidence="1 11">Cell outer membrane</location>
        <topology evidence="1 11">Multi-pass membrane protein</topology>
    </subcellularLocation>
</comment>
<evidence type="ECO:0000256" key="7">
    <source>
        <dbReference type="ARBA" id="ARBA00023065"/>
    </source>
</evidence>
<dbReference type="EMBL" id="BMHK01000013">
    <property type="protein sequence ID" value="GGC02762.1"/>
    <property type="molecule type" value="Genomic_DNA"/>
</dbReference>
<keyword evidence="9 11" id="KW-0472">Membrane</keyword>
<evidence type="ECO:0000259" key="14">
    <source>
        <dbReference type="Pfam" id="PF00593"/>
    </source>
</evidence>
<keyword evidence="8 12" id="KW-0798">TonB box</keyword>
<keyword evidence="6" id="KW-0408">Iron</keyword>
<dbReference type="InterPro" id="IPR012910">
    <property type="entry name" value="Plug_dom"/>
</dbReference>
<proteinExistence type="inferred from homology"/>
<evidence type="ECO:0000256" key="12">
    <source>
        <dbReference type="RuleBase" id="RU003357"/>
    </source>
</evidence>
<dbReference type="PANTHER" id="PTHR32552">
    <property type="entry name" value="FERRICHROME IRON RECEPTOR-RELATED"/>
    <property type="match status" value="1"/>
</dbReference>
<evidence type="ECO:0000256" key="8">
    <source>
        <dbReference type="ARBA" id="ARBA00023077"/>
    </source>
</evidence>
<evidence type="ECO:0000256" key="11">
    <source>
        <dbReference type="PROSITE-ProRule" id="PRU01360"/>
    </source>
</evidence>
<dbReference type="Gene3D" id="2.40.170.20">
    <property type="entry name" value="TonB-dependent receptor, beta-barrel domain"/>
    <property type="match status" value="1"/>
</dbReference>
<organism evidence="16 17">
    <name type="scientific">Novosphingobium endophyticum</name>
    <dbReference type="NCBI Taxonomy" id="1955250"/>
    <lineage>
        <taxon>Bacteria</taxon>
        <taxon>Pseudomonadati</taxon>
        <taxon>Pseudomonadota</taxon>
        <taxon>Alphaproteobacteria</taxon>
        <taxon>Sphingomonadales</taxon>
        <taxon>Sphingomonadaceae</taxon>
        <taxon>Novosphingobium</taxon>
    </lineage>
</organism>
<dbReference type="InterPro" id="IPR036942">
    <property type="entry name" value="Beta-barrel_TonB_sf"/>
</dbReference>
<keyword evidence="17" id="KW-1185">Reference proteome</keyword>
<keyword evidence="5 11" id="KW-0812">Transmembrane</keyword>
<comment type="similarity">
    <text evidence="11 12">Belongs to the TonB-dependent receptor family.</text>
</comment>
<gene>
    <name evidence="16" type="primary">fyuA</name>
    <name evidence="16" type="ORF">GCM10011494_21580</name>
</gene>
<dbReference type="CDD" id="cd01347">
    <property type="entry name" value="ligand_gated_channel"/>
    <property type="match status" value="1"/>
</dbReference>
<comment type="caution">
    <text evidence="16">The sequence shown here is derived from an EMBL/GenBank/DDBJ whole genome shotgun (WGS) entry which is preliminary data.</text>
</comment>
<evidence type="ECO:0000259" key="15">
    <source>
        <dbReference type="Pfam" id="PF07715"/>
    </source>
</evidence>
<dbReference type="GO" id="GO:0009279">
    <property type="term" value="C:cell outer membrane"/>
    <property type="evidence" value="ECO:0007669"/>
    <property type="project" value="UniProtKB-SubCell"/>
</dbReference>
<dbReference type="Pfam" id="PF07715">
    <property type="entry name" value="Plug"/>
    <property type="match status" value="1"/>
</dbReference>
<dbReference type="InterPro" id="IPR000531">
    <property type="entry name" value="Beta-barrel_TonB"/>
</dbReference>
<keyword evidence="7" id="KW-0406">Ion transport</keyword>
<dbReference type="AlphaFoldDB" id="A0A916X5R7"/>
<dbReference type="RefSeq" id="WP_188771377.1">
    <property type="nucleotide sequence ID" value="NZ_BMHK01000013.1"/>
</dbReference>
<evidence type="ECO:0000256" key="3">
    <source>
        <dbReference type="ARBA" id="ARBA00022452"/>
    </source>
</evidence>
<keyword evidence="13" id="KW-0732">Signal</keyword>
<keyword evidence="3 11" id="KW-1134">Transmembrane beta strand</keyword>
<evidence type="ECO:0000313" key="16">
    <source>
        <dbReference type="EMBL" id="GGC02762.1"/>
    </source>
</evidence>
<name>A0A916X5R7_9SPHN</name>
<feature type="domain" description="TonB-dependent receptor-like beta-barrel" evidence="14">
    <location>
        <begin position="287"/>
        <end position="700"/>
    </location>
</feature>
<dbReference type="InterPro" id="IPR039426">
    <property type="entry name" value="TonB-dep_rcpt-like"/>
</dbReference>
<evidence type="ECO:0000313" key="17">
    <source>
        <dbReference type="Proteomes" id="UP000608154"/>
    </source>
</evidence>
<feature type="domain" description="TonB-dependent receptor plug" evidence="15">
    <location>
        <begin position="55"/>
        <end position="164"/>
    </location>
</feature>
<evidence type="ECO:0000256" key="2">
    <source>
        <dbReference type="ARBA" id="ARBA00022448"/>
    </source>
</evidence>
<dbReference type="SUPFAM" id="SSF56935">
    <property type="entry name" value="Porins"/>
    <property type="match status" value="1"/>
</dbReference>
<evidence type="ECO:0000256" key="13">
    <source>
        <dbReference type="SAM" id="SignalP"/>
    </source>
</evidence>
<evidence type="ECO:0000256" key="6">
    <source>
        <dbReference type="ARBA" id="ARBA00023004"/>
    </source>
</evidence>
<sequence length="754" mass="81957">MTSAPIRGAWLAALTSTALSGIAVPAFAQDSAEQSAETLNPNEIIVSARRRSETLQDTPVAITAINSAMLENKASVNIGDLQGAAPNLLITQQNSGAQAANLSIRGLTYADIEKSQEPTVGVVIDGVFIGTNTGQLLDFFDIEQIEVLRGPQGTLFGRNTIGGVINIRRTKPTKEFGIKAEASYSKWNTWSTRAVVNAGDGENFGVKAWYFHNQSDGYYRNGVTGKRVGGSNNENFGASFLFEPTGGPFSAQLTVEKLDQKFDPVNSNIAQTGELFCAFEPAEQCNRNNTSDLYTVFNSPAISTYSAPAATLELNYDAGAVQITSITGWRKSKEFQTQDFDASTTDLYYVKRTQHYRQWSQELRFAGNLFDGFDYVVGGFYFNSKYDLTQFTRVFGFDTTIDPEVFDPNGQVVNGKTESYAAFGDFNWAFADKWRLSFGGRFTHDHKELSNQFLVSGPVGDGSGSFKKFTPKVGIDFRPNPDTMLYASWSRGYRSGGFSPRAATAETAGTPYNPEQVDSFEIGAKLDLLDNMLQFNVAAFYSKYDDLQQNTTIPGGPTGNQTITSNAGSAKIKGIEADLTLRPVEGLRLTATMGLLDSQFKDFIVGNVSPTSGNIVLFDYSKNNMIYAPKFSGSLGAEYTLLTGFGDVVGNVGLRHISPYDQQISLGPLTGDLDNGPVIVNGNDPRVRVKSQDLLDASLTAHFDLAGGEAYATVFGRNLLDQRRSNAAFTVAGLWSFASAIEPRTFGVTLGIKY</sequence>
<keyword evidence="16" id="KW-0675">Receptor</keyword>
<evidence type="ECO:0000256" key="9">
    <source>
        <dbReference type="ARBA" id="ARBA00023136"/>
    </source>
</evidence>
<evidence type="ECO:0000256" key="10">
    <source>
        <dbReference type="ARBA" id="ARBA00023237"/>
    </source>
</evidence>
<protein>
    <submittedName>
        <fullName evidence="16">TonB-dependent receptor</fullName>
    </submittedName>
</protein>
<dbReference type="Proteomes" id="UP000608154">
    <property type="component" value="Unassembled WGS sequence"/>
</dbReference>
<reference evidence="16" key="2">
    <citation type="submission" date="2020-09" db="EMBL/GenBank/DDBJ databases">
        <authorList>
            <person name="Sun Q."/>
            <person name="Zhou Y."/>
        </authorList>
    </citation>
    <scope>NUCLEOTIDE SEQUENCE</scope>
    <source>
        <strain evidence="16">CGMCC 1.15095</strain>
    </source>
</reference>
<dbReference type="GO" id="GO:0006826">
    <property type="term" value="P:iron ion transport"/>
    <property type="evidence" value="ECO:0007669"/>
    <property type="project" value="UniProtKB-KW"/>
</dbReference>
<dbReference type="Pfam" id="PF00593">
    <property type="entry name" value="TonB_dep_Rec_b-barrel"/>
    <property type="match status" value="1"/>
</dbReference>
<evidence type="ECO:0000256" key="4">
    <source>
        <dbReference type="ARBA" id="ARBA00022496"/>
    </source>
</evidence>
<keyword evidence="2 11" id="KW-0813">Transport</keyword>
<evidence type="ECO:0000256" key="1">
    <source>
        <dbReference type="ARBA" id="ARBA00004571"/>
    </source>
</evidence>
<feature type="chain" id="PRO_5037802348" evidence="13">
    <location>
        <begin position="29"/>
        <end position="754"/>
    </location>
</feature>
<reference evidence="16" key="1">
    <citation type="journal article" date="2014" name="Int. J. Syst. Evol. Microbiol.">
        <title>Complete genome sequence of Corynebacterium casei LMG S-19264T (=DSM 44701T), isolated from a smear-ripened cheese.</title>
        <authorList>
            <consortium name="US DOE Joint Genome Institute (JGI-PGF)"/>
            <person name="Walter F."/>
            <person name="Albersmeier A."/>
            <person name="Kalinowski J."/>
            <person name="Ruckert C."/>
        </authorList>
    </citation>
    <scope>NUCLEOTIDE SEQUENCE</scope>
    <source>
        <strain evidence="16">CGMCC 1.15095</strain>
    </source>
</reference>
<keyword evidence="10 11" id="KW-0998">Cell outer membrane</keyword>
<evidence type="ECO:0000256" key="5">
    <source>
        <dbReference type="ARBA" id="ARBA00022692"/>
    </source>
</evidence>
<dbReference type="PANTHER" id="PTHR32552:SF81">
    <property type="entry name" value="TONB-DEPENDENT OUTER MEMBRANE RECEPTOR"/>
    <property type="match status" value="1"/>
</dbReference>
<keyword evidence="4" id="KW-0410">Iron transport</keyword>
<feature type="signal peptide" evidence="13">
    <location>
        <begin position="1"/>
        <end position="28"/>
    </location>
</feature>
<accession>A0A916X5R7</accession>